<dbReference type="AlphaFoldDB" id="D5CPJ1"/>
<sequence length="159" mass="17838">MNLQPTFRIHLADPLGLADAPFIVTTAYTQAAGLAHAEWFLVVPEGKGMLFAQRNTLDSKSFPDAHVKLDEELLLNEVLDQAKLRLRRYILENKGDAAPLLLAKQIELQHTDHNHLARLWMRGSYCGCLSEIRAKSRCTALIDTLVWIHGLPMLAAEDL</sequence>
<gene>
    <name evidence="1" type="ordered locus">Slit_2761</name>
</gene>
<dbReference type="RefSeq" id="WP_013030884.1">
    <property type="nucleotide sequence ID" value="NC_013959.1"/>
</dbReference>
<protein>
    <submittedName>
        <fullName evidence="1">Uncharacterized protein</fullName>
    </submittedName>
</protein>
<dbReference type="EMBL" id="CP001965">
    <property type="protein sequence ID" value="ADE12986.1"/>
    <property type="molecule type" value="Genomic_DNA"/>
</dbReference>
<dbReference type="STRING" id="580332.Slit_2761"/>
<keyword evidence="2" id="KW-1185">Reference proteome</keyword>
<organism evidence="1 2">
    <name type="scientific">Sideroxydans lithotrophicus (strain ES-1)</name>
    <dbReference type="NCBI Taxonomy" id="580332"/>
    <lineage>
        <taxon>Bacteria</taxon>
        <taxon>Pseudomonadati</taxon>
        <taxon>Pseudomonadota</taxon>
        <taxon>Betaproteobacteria</taxon>
        <taxon>Nitrosomonadales</taxon>
        <taxon>Gallionellaceae</taxon>
        <taxon>Sideroxydans</taxon>
    </lineage>
</organism>
<evidence type="ECO:0000313" key="2">
    <source>
        <dbReference type="Proteomes" id="UP000001625"/>
    </source>
</evidence>
<dbReference type="HOGENOM" id="CLU_1659553_0_0_4"/>
<accession>D5CPJ1</accession>
<proteinExistence type="predicted"/>
<reference evidence="1 2" key="1">
    <citation type="submission" date="2010-03" db="EMBL/GenBank/DDBJ databases">
        <title>Complete sequence of Sideroxydans lithotrophicus ES-1.</title>
        <authorList>
            <consortium name="US DOE Joint Genome Institute"/>
            <person name="Lucas S."/>
            <person name="Copeland A."/>
            <person name="Lapidus A."/>
            <person name="Cheng J.-F."/>
            <person name="Bruce D."/>
            <person name="Goodwin L."/>
            <person name="Pitluck S."/>
            <person name="Munk A.C."/>
            <person name="Detter J.C."/>
            <person name="Han C."/>
            <person name="Tapia R."/>
            <person name="Larimer F."/>
            <person name="Land M."/>
            <person name="Hauser L."/>
            <person name="Kyrpides N."/>
            <person name="Ivanova N."/>
            <person name="Emerson D."/>
            <person name="Woyke T."/>
        </authorList>
    </citation>
    <scope>NUCLEOTIDE SEQUENCE [LARGE SCALE GENOMIC DNA]</scope>
    <source>
        <strain evidence="1 2">ES-1</strain>
    </source>
</reference>
<dbReference type="Proteomes" id="UP000001625">
    <property type="component" value="Chromosome"/>
</dbReference>
<dbReference type="KEGG" id="slt:Slit_2761"/>
<evidence type="ECO:0000313" key="1">
    <source>
        <dbReference type="EMBL" id="ADE12986.1"/>
    </source>
</evidence>
<name>D5CPJ1_SIDLE</name>